<evidence type="ECO:0000256" key="4">
    <source>
        <dbReference type="ARBA" id="ARBA00022619"/>
    </source>
</evidence>
<dbReference type="HAMAP" id="MF_00178">
    <property type="entry name" value="Lumazine_synth"/>
    <property type="match status" value="1"/>
</dbReference>
<keyword evidence="9" id="KW-1185">Reference proteome</keyword>
<dbReference type="PANTHER" id="PTHR21058">
    <property type="entry name" value="6,7-DIMETHYL-8-RIBITYLLUMAZINE SYNTHASE DMRL SYNTHASE LUMAZINE SYNTHASE"/>
    <property type="match status" value="1"/>
</dbReference>
<evidence type="ECO:0000313" key="8">
    <source>
        <dbReference type="EMBL" id="KAB7732017.1"/>
    </source>
</evidence>
<dbReference type="NCBIfam" id="TIGR00114">
    <property type="entry name" value="lumazine-synth"/>
    <property type="match status" value="1"/>
</dbReference>
<sequence>MSSANKNLSVFSTDNLPDISTRRFALVVAEWNEEVTEALFEGAYQTLLNHGAQPDHIIRANVPGSYELTTAANWLAQRADIDAVIAIGCVIQGETKHNDYINHAVAQGLTNVSLKTNKPVIFGVLTPNTQQQALDRAGGIHGNKGDEAAITAIKMLKLSELVNE</sequence>
<evidence type="ECO:0000256" key="3">
    <source>
        <dbReference type="ARBA" id="ARBA00012664"/>
    </source>
</evidence>
<reference evidence="8 9" key="1">
    <citation type="submission" date="2019-10" db="EMBL/GenBank/DDBJ databases">
        <title>Rudanella paleaurantiibacter sp. nov., isolated from sludge.</title>
        <authorList>
            <person name="Xu S.Q."/>
        </authorList>
    </citation>
    <scope>NUCLEOTIDE SEQUENCE [LARGE SCALE GENOMIC DNA]</scope>
    <source>
        <strain evidence="8 9">HX-22-17</strain>
    </source>
</reference>
<feature type="binding site" evidence="7">
    <location>
        <position position="136"/>
    </location>
    <ligand>
        <name>(2S)-2-hydroxy-3-oxobutyl phosphate</name>
        <dbReference type="ChEBI" id="CHEBI:58830"/>
    </ligand>
</feature>
<name>A0A7J5U2K1_9BACT</name>
<evidence type="ECO:0000256" key="5">
    <source>
        <dbReference type="ARBA" id="ARBA00022679"/>
    </source>
</evidence>
<keyword evidence="4 7" id="KW-0686">Riboflavin biosynthesis</keyword>
<dbReference type="EC" id="2.5.1.78" evidence="3 7"/>
<evidence type="ECO:0000313" key="9">
    <source>
        <dbReference type="Proteomes" id="UP000488299"/>
    </source>
</evidence>
<dbReference type="EMBL" id="WELI01000002">
    <property type="protein sequence ID" value="KAB7732017.1"/>
    <property type="molecule type" value="Genomic_DNA"/>
</dbReference>
<dbReference type="GO" id="GO:0009231">
    <property type="term" value="P:riboflavin biosynthetic process"/>
    <property type="evidence" value="ECO:0007669"/>
    <property type="project" value="UniProtKB-UniRule"/>
</dbReference>
<dbReference type="InterPro" id="IPR002180">
    <property type="entry name" value="LS/RS"/>
</dbReference>
<dbReference type="SUPFAM" id="SSF52121">
    <property type="entry name" value="Lumazine synthase"/>
    <property type="match status" value="1"/>
</dbReference>
<comment type="catalytic activity">
    <reaction evidence="6 7">
        <text>(2S)-2-hydroxy-3-oxobutyl phosphate + 5-amino-6-(D-ribitylamino)uracil = 6,7-dimethyl-8-(1-D-ribityl)lumazine + phosphate + 2 H2O + H(+)</text>
        <dbReference type="Rhea" id="RHEA:26152"/>
        <dbReference type="ChEBI" id="CHEBI:15377"/>
        <dbReference type="ChEBI" id="CHEBI:15378"/>
        <dbReference type="ChEBI" id="CHEBI:15934"/>
        <dbReference type="ChEBI" id="CHEBI:43474"/>
        <dbReference type="ChEBI" id="CHEBI:58201"/>
        <dbReference type="ChEBI" id="CHEBI:58830"/>
        <dbReference type="EC" id="2.5.1.78"/>
    </reaction>
</comment>
<comment type="caution">
    <text evidence="8">The sequence shown here is derived from an EMBL/GenBank/DDBJ whole genome shotgun (WGS) entry which is preliminary data.</text>
</comment>
<evidence type="ECO:0000256" key="1">
    <source>
        <dbReference type="ARBA" id="ARBA00004917"/>
    </source>
</evidence>
<dbReference type="PANTHER" id="PTHR21058:SF0">
    <property type="entry name" value="6,7-DIMETHYL-8-RIBITYLLUMAZINE SYNTHASE"/>
    <property type="match status" value="1"/>
</dbReference>
<feature type="active site" description="Proton donor" evidence="7">
    <location>
        <position position="97"/>
    </location>
</feature>
<protein>
    <recommendedName>
        <fullName evidence="3 7">6,7-dimethyl-8-ribityllumazine synthase</fullName>
        <shortName evidence="7">DMRL synthase</shortName>
        <shortName evidence="7">LS</shortName>
        <shortName evidence="7">Lumazine synthase</shortName>
        <ecNumber evidence="3 7">2.5.1.78</ecNumber>
    </recommendedName>
</protein>
<dbReference type="Proteomes" id="UP000488299">
    <property type="component" value="Unassembled WGS sequence"/>
</dbReference>
<gene>
    <name evidence="7" type="primary">ribH</name>
    <name evidence="8" type="ORF">F5984_07310</name>
</gene>
<dbReference type="CDD" id="cd09209">
    <property type="entry name" value="Lumazine_synthase-I"/>
    <property type="match status" value="1"/>
</dbReference>
<dbReference type="InterPro" id="IPR034964">
    <property type="entry name" value="LS"/>
</dbReference>
<comment type="similarity">
    <text evidence="2 7">Belongs to the DMRL synthase family.</text>
</comment>
<dbReference type="UniPathway" id="UPA00275">
    <property type="reaction ID" value="UER00404"/>
</dbReference>
<feature type="binding site" evidence="7">
    <location>
        <position position="122"/>
    </location>
    <ligand>
        <name>5-amino-6-(D-ribitylamino)uracil</name>
        <dbReference type="ChEBI" id="CHEBI:15934"/>
    </ligand>
</feature>
<dbReference type="InterPro" id="IPR036467">
    <property type="entry name" value="LS/RS_sf"/>
</dbReference>
<evidence type="ECO:0000256" key="7">
    <source>
        <dbReference type="HAMAP-Rule" id="MF_00178"/>
    </source>
</evidence>
<proteinExistence type="inferred from homology"/>
<feature type="binding site" evidence="7">
    <location>
        <begin position="94"/>
        <end position="95"/>
    </location>
    <ligand>
        <name>(2S)-2-hydroxy-3-oxobutyl phosphate</name>
        <dbReference type="ChEBI" id="CHEBI:58830"/>
    </ligand>
</feature>
<dbReference type="Gene3D" id="3.40.50.960">
    <property type="entry name" value="Lumazine/riboflavin synthase"/>
    <property type="match status" value="1"/>
</dbReference>
<accession>A0A7J5U2K1</accession>
<dbReference type="RefSeq" id="WP_152123592.1">
    <property type="nucleotide sequence ID" value="NZ_WELI01000002.1"/>
</dbReference>
<evidence type="ECO:0000256" key="6">
    <source>
        <dbReference type="ARBA" id="ARBA00048785"/>
    </source>
</evidence>
<dbReference type="AlphaFoldDB" id="A0A7J5U2K1"/>
<organism evidence="8 9">
    <name type="scientific">Rudanella paleaurantiibacter</name>
    <dbReference type="NCBI Taxonomy" id="2614655"/>
    <lineage>
        <taxon>Bacteria</taxon>
        <taxon>Pseudomonadati</taxon>
        <taxon>Bacteroidota</taxon>
        <taxon>Cytophagia</taxon>
        <taxon>Cytophagales</taxon>
        <taxon>Cytophagaceae</taxon>
        <taxon>Rudanella</taxon>
    </lineage>
</organism>
<dbReference type="Pfam" id="PF00885">
    <property type="entry name" value="DMRL_synthase"/>
    <property type="match status" value="1"/>
</dbReference>
<comment type="function">
    <text evidence="7">Catalyzes the formation of 6,7-dimethyl-8-ribityllumazine by condensation of 5-amino-6-(D-ribitylamino)uracil with 3,4-dihydroxy-2-butanone 4-phosphate. This is the penultimate step in the biosynthesis of riboflavin.</text>
</comment>
<dbReference type="GO" id="GO:0000906">
    <property type="term" value="F:6,7-dimethyl-8-ribityllumazine synthase activity"/>
    <property type="evidence" value="ECO:0007669"/>
    <property type="project" value="UniProtKB-UniRule"/>
</dbReference>
<feature type="binding site" evidence="7">
    <location>
        <position position="31"/>
    </location>
    <ligand>
        <name>5-amino-6-(D-ribitylamino)uracil</name>
        <dbReference type="ChEBI" id="CHEBI:15934"/>
    </ligand>
</feature>
<keyword evidence="5 7" id="KW-0808">Transferase</keyword>
<dbReference type="GO" id="GO:0009349">
    <property type="term" value="C:riboflavin synthase complex"/>
    <property type="evidence" value="ECO:0007669"/>
    <property type="project" value="UniProtKB-UniRule"/>
</dbReference>
<feature type="binding site" evidence="7">
    <location>
        <begin position="65"/>
        <end position="67"/>
    </location>
    <ligand>
        <name>5-amino-6-(D-ribitylamino)uracil</name>
        <dbReference type="ChEBI" id="CHEBI:15934"/>
    </ligand>
</feature>
<comment type="pathway">
    <text evidence="1 7">Cofactor biosynthesis; riboflavin biosynthesis; riboflavin from 2-hydroxy-3-oxobutyl phosphate and 5-amino-6-(D-ribitylamino)uracil: step 1/2.</text>
</comment>
<feature type="binding site" evidence="7">
    <location>
        <begin position="89"/>
        <end position="91"/>
    </location>
    <ligand>
        <name>5-amino-6-(D-ribitylamino)uracil</name>
        <dbReference type="ChEBI" id="CHEBI:15934"/>
    </ligand>
</feature>
<evidence type="ECO:0000256" key="2">
    <source>
        <dbReference type="ARBA" id="ARBA00007424"/>
    </source>
</evidence>